<dbReference type="InterPro" id="IPR022002">
    <property type="entry name" value="ChsH2_Znr"/>
</dbReference>
<dbReference type="Proteomes" id="UP000590964">
    <property type="component" value="Unassembled WGS sequence"/>
</dbReference>
<dbReference type="InterPro" id="IPR012340">
    <property type="entry name" value="NA-bd_OB-fold"/>
</dbReference>
<dbReference type="InterPro" id="IPR002878">
    <property type="entry name" value="ChsH2_C"/>
</dbReference>
<evidence type="ECO:0000259" key="1">
    <source>
        <dbReference type="Pfam" id="PF01796"/>
    </source>
</evidence>
<dbReference type="EMBL" id="DUFW01000030">
    <property type="protein sequence ID" value="HIH21440.1"/>
    <property type="molecule type" value="Genomic_DNA"/>
</dbReference>
<dbReference type="AlphaFoldDB" id="A0A7J4JWS2"/>
<evidence type="ECO:0000313" key="3">
    <source>
        <dbReference type="EMBL" id="HIH21440.1"/>
    </source>
</evidence>
<dbReference type="PANTHER" id="PTHR34075:SF5">
    <property type="entry name" value="BLR3430 PROTEIN"/>
    <property type="match status" value="1"/>
</dbReference>
<gene>
    <name evidence="3" type="ORF">HA222_02115</name>
</gene>
<proteinExistence type="predicted"/>
<dbReference type="Pfam" id="PF01796">
    <property type="entry name" value="OB_ChsH2_C"/>
    <property type="match status" value="1"/>
</dbReference>
<dbReference type="SUPFAM" id="SSF50249">
    <property type="entry name" value="Nucleic acid-binding proteins"/>
    <property type="match status" value="1"/>
</dbReference>
<dbReference type="Pfam" id="PF12172">
    <property type="entry name" value="zf-ChsH2"/>
    <property type="match status" value="1"/>
</dbReference>
<organism evidence="3 4">
    <name type="scientific">Candidatus Iainarchaeum sp</name>
    <dbReference type="NCBI Taxonomy" id="3101447"/>
    <lineage>
        <taxon>Archaea</taxon>
        <taxon>Candidatus Iainarchaeota</taxon>
        <taxon>Candidatus Iainarchaeia</taxon>
        <taxon>Candidatus Iainarchaeales</taxon>
        <taxon>Candidatus Iainarchaeaceae</taxon>
        <taxon>Candidatus Iainarchaeum</taxon>
    </lineage>
</organism>
<feature type="domain" description="ChsH2 rubredoxin-like zinc ribbon" evidence="2">
    <location>
        <begin position="16"/>
        <end position="45"/>
    </location>
</feature>
<protein>
    <submittedName>
        <fullName evidence="3">Zn-ribbon domain-containing OB-fold protein</fullName>
    </submittedName>
</protein>
<evidence type="ECO:0000259" key="2">
    <source>
        <dbReference type="Pfam" id="PF12172"/>
    </source>
</evidence>
<sequence length="132" mass="14922">MFRTSPILRWRKYDERYNLVGVKCEKCGKLYYPKVALCSCGSSKFTNHKFKGEGTLLSYTEVSSGPEAFAEHSPYCLGIVQLEEGPKITAQLADCKLEDLKIGLKVQASFRKFYDSGEKGSIHYGTKFTPKF</sequence>
<reference evidence="4" key="1">
    <citation type="journal article" date="2020" name="bioRxiv">
        <title>A rank-normalized archaeal taxonomy based on genome phylogeny resolves widespread incomplete and uneven classifications.</title>
        <authorList>
            <person name="Rinke C."/>
            <person name="Chuvochina M."/>
            <person name="Mussig A.J."/>
            <person name="Chaumeil P.-A."/>
            <person name="Waite D.W."/>
            <person name="Whitman W.B."/>
            <person name="Parks D.H."/>
            <person name="Hugenholtz P."/>
        </authorList>
    </citation>
    <scope>NUCLEOTIDE SEQUENCE [LARGE SCALE GENOMIC DNA]</scope>
</reference>
<dbReference type="PANTHER" id="PTHR34075">
    <property type="entry name" value="BLR3430 PROTEIN"/>
    <property type="match status" value="1"/>
</dbReference>
<feature type="domain" description="ChsH2 C-terminal OB-fold" evidence="1">
    <location>
        <begin position="50"/>
        <end position="111"/>
    </location>
</feature>
<accession>A0A7J4JWS2</accession>
<comment type="caution">
    <text evidence="3">The sequence shown here is derived from an EMBL/GenBank/DDBJ whole genome shotgun (WGS) entry which is preliminary data.</text>
</comment>
<dbReference type="InterPro" id="IPR052513">
    <property type="entry name" value="Thioester_dehydratase-like"/>
</dbReference>
<evidence type="ECO:0000313" key="4">
    <source>
        <dbReference type="Proteomes" id="UP000590964"/>
    </source>
</evidence>
<name>A0A7J4JWS2_9ARCH</name>